<accession>A0A928BVM2</accession>
<keyword evidence="1" id="KW-0732">Signal</keyword>
<reference evidence="2" key="1">
    <citation type="submission" date="2019-04" db="EMBL/GenBank/DDBJ databases">
        <title>Evolution of Biomass-Degrading Anaerobic Consortia Revealed by Metagenomics.</title>
        <authorList>
            <person name="Peng X."/>
        </authorList>
    </citation>
    <scope>NUCLEOTIDE SEQUENCE</scope>
    <source>
        <strain evidence="2">SIG141</strain>
    </source>
</reference>
<feature type="signal peptide" evidence="1">
    <location>
        <begin position="1"/>
        <end position="18"/>
    </location>
</feature>
<evidence type="ECO:0000313" key="2">
    <source>
        <dbReference type="EMBL" id="MBE6266917.1"/>
    </source>
</evidence>
<gene>
    <name evidence="2" type="ORF">E7102_10720</name>
</gene>
<dbReference type="PROSITE" id="PS51257">
    <property type="entry name" value="PROKAR_LIPOPROTEIN"/>
    <property type="match status" value="1"/>
</dbReference>
<evidence type="ECO:0000256" key="1">
    <source>
        <dbReference type="SAM" id="SignalP"/>
    </source>
</evidence>
<protein>
    <submittedName>
        <fullName evidence="2">DUF3160 domain-containing protein</fullName>
    </submittedName>
</protein>
<dbReference type="Proteomes" id="UP000763088">
    <property type="component" value="Unassembled WGS sequence"/>
</dbReference>
<comment type="caution">
    <text evidence="2">The sequence shown here is derived from an EMBL/GenBank/DDBJ whole genome shotgun (WGS) entry which is preliminary data.</text>
</comment>
<dbReference type="InterPro" id="IPR038434">
    <property type="entry name" value="YARHG_sf"/>
</dbReference>
<dbReference type="Pfam" id="PF11369">
    <property type="entry name" value="DUF3160"/>
    <property type="match status" value="1"/>
</dbReference>
<dbReference type="EMBL" id="SUYD01000013">
    <property type="protein sequence ID" value="MBE6266917.1"/>
    <property type="molecule type" value="Genomic_DNA"/>
</dbReference>
<dbReference type="Gene3D" id="1.20.58.1690">
    <property type="match status" value="1"/>
</dbReference>
<dbReference type="InterPro" id="IPR022601">
    <property type="entry name" value="DUF3160"/>
</dbReference>
<organism evidence="2 3">
    <name type="scientific">Xylanibacter ruminicola</name>
    <name type="common">Prevotella ruminicola</name>
    <dbReference type="NCBI Taxonomy" id="839"/>
    <lineage>
        <taxon>Bacteria</taxon>
        <taxon>Pseudomonadati</taxon>
        <taxon>Bacteroidota</taxon>
        <taxon>Bacteroidia</taxon>
        <taxon>Bacteroidales</taxon>
        <taxon>Prevotellaceae</taxon>
        <taxon>Xylanibacter</taxon>
    </lineage>
</organism>
<dbReference type="AlphaFoldDB" id="A0A928BVM2"/>
<feature type="chain" id="PRO_5036806155" evidence="1">
    <location>
        <begin position="19"/>
        <end position="810"/>
    </location>
</feature>
<evidence type="ECO:0000313" key="3">
    <source>
        <dbReference type="Proteomes" id="UP000763088"/>
    </source>
</evidence>
<name>A0A928BVM2_XYLRU</name>
<sequence length="810" mass="93105">MKKSKVIMLACMAGLIAACSQKQSVVQVPVSTIDAESLRDSIDYDMDVSGLNLSDLRILRNAPAAQRGYPFKDSYLRGIYGVTTWYDSLMYALDEKVQGVESKENESWRDAYLRAIDEQKLIVYNNVEMAFMKRLKEREDELLKQNFDVEEGLRVNMSNLLNPQQLKDFDSTLCQKLAEEGFAIVPSNTSQLFHVYERNDYSDFPSFVTTDLYLQLYHLYIDCMLRELEEYQLLPLMTEYTQDMIDAMLAIIHNADNDDSETKRIAGRNLQFFRVALHLFTGKPINASYTTEKAEIEKCLKAENAKSEMLMDYMGEISFPYSLFRARGHYTRSDGLKRYFRGMMWLQTATMGLDYETEVKQAVQMAYAMKLFKKTRQKYDKIDNLITLLMGKHDNLSLLQVIAEVDKTGMSMDELLNDDKEIAKLTKVLNEIGNKQTRIRPKFEKTSHNKINVMPQRYQPDAEVLQEMVDYDSNPTKRGVPKGIDVMAAMGVTAAELILKEEKTDWKQLLPNLDKMKKRMDEIDWSETTATQWMETLKVLTTGTDSKSPYFMQNPNWSKKDLNAALASWAELKHDAILYAKQPMGAECGGGENVPEPVVKGYVEPNVKFWKKASELLENTAKLLKDQNMMTEKIEGVTERLREEVEFLLRVSEKELAGKILTDEEYDQISYIGATFENISLDLLRMPNQNLYNWVDIEGADRKVALVADVYTANADNNKNKAILFEAVGDADDIYVVVEIGGYLYLTRGAVLSYREFVQPIDQPRLTDEEWQKQLESNPRKGVPEWMKTILLPLKKMPEPNEEVFYSSGC</sequence>
<proteinExistence type="predicted"/>
<dbReference type="SMART" id="SM01325">
    <property type="entry name" value="DUF3160"/>
    <property type="match status" value="1"/>
</dbReference>